<sequence>MDALLPDELLHEILSYNVKVLRSDFLELDRDRHRWVVGPSRNSDLLLVSKRWLRIGTPLLYECLQLTKPEHTSSVATLFRAQPNVGLAVRCLRLQGGLGRDLVHVAKYTPKLQHLLLDPQIKSADSIAGLKKAFPLFRASDLYLESDLAYWRHNKKVIAAWQLLYAYMREGTFLRTLVLADHFRAMNNEFVDALAASSIEEISCDTHRAEEYITSGHMRRIIGSPRLQRVVCRGALAPERTHDLLRTNGFSAADVLKFSIVEGPRDAHWRRIFRAMDEAEAHSSSDSDSDSDEDA</sequence>
<organism evidence="1 2">
    <name type="scientific">Phanerochaete sordida</name>
    <dbReference type="NCBI Taxonomy" id="48140"/>
    <lineage>
        <taxon>Eukaryota</taxon>
        <taxon>Fungi</taxon>
        <taxon>Dikarya</taxon>
        <taxon>Basidiomycota</taxon>
        <taxon>Agaricomycotina</taxon>
        <taxon>Agaricomycetes</taxon>
        <taxon>Polyporales</taxon>
        <taxon>Phanerochaetaceae</taxon>
        <taxon>Phanerochaete</taxon>
    </lineage>
</organism>
<keyword evidence="2" id="KW-1185">Reference proteome</keyword>
<evidence type="ECO:0000313" key="1">
    <source>
        <dbReference type="EMBL" id="GJE97710.1"/>
    </source>
</evidence>
<dbReference type="EMBL" id="BPQB01000075">
    <property type="protein sequence ID" value="GJE97710.1"/>
    <property type="molecule type" value="Genomic_DNA"/>
</dbReference>
<reference evidence="1 2" key="1">
    <citation type="submission" date="2021-08" db="EMBL/GenBank/DDBJ databases">
        <title>Draft Genome Sequence of Phanerochaete sordida strain YK-624.</title>
        <authorList>
            <person name="Mori T."/>
            <person name="Dohra H."/>
            <person name="Suzuki T."/>
            <person name="Kawagishi H."/>
            <person name="Hirai H."/>
        </authorList>
    </citation>
    <scope>NUCLEOTIDE SEQUENCE [LARGE SCALE GENOMIC DNA]</scope>
    <source>
        <strain evidence="1 2">YK-624</strain>
    </source>
</reference>
<dbReference type="AlphaFoldDB" id="A0A9P3GQJ6"/>
<name>A0A9P3GQJ6_9APHY</name>
<dbReference type="Proteomes" id="UP000703269">
    <property type="component" value="Unassembled WGS sequence"/>
</dbReference>
<gene>
    <name evidence="1" type="ORF">PsYK624_139310</name>
</gene>
<proteinExistence type="predicted"/>
<protein>
    <submittedName>
        <fullName evidence="1">Uncharacterized protein</fullName>
    </submittedName>
</protein>
<evidence type="ECO:0000313" key="2">
    <source>
        <dbReference type="Proteomes" id="UP000703269"/>
    </source>
</evidence>
<accession>A0A9P3GQJ6</accession>
<comment type="caution">
    <text evidence="1">The sequence shown here is derived from an EMBL/GenBank/DDBJ whole genome shotgun (WGS) entry which is preliminary data.</text>
</comment>